<comment type="subcellular location">
    <subcellularLocation>
        <location evidence="1">Mitochondrion</location>
    </subcellularLocation>
</comment>
<dbReference type="NCBIfam" id="TIGR03317">
    <property type="entry name" value="ygfZ_signature"/>
    <property type="match status" value="1"/>
</dbReference>
<dbReference type="PANTHER" id="PTHR22602:SF0">
    <property type="entry name" value="TRANSFERASE CAF17, MITOCHONDRIAL-RELATED"/>
    <property type="match status" value="1"/>
</dbReference>
<name>A0A6J7MRP0_9ZZZZ</name>
<gene>
    <name evidence="5" type="ORF">UFOPK3974_00490</name>
</gene>
<dbReference type="SUPFAM" id="SSF103025">
    <property type="entry name" value="Folate-binding domain"/>
    <property type="match status" value="1"/>
</dbReference>
<dbReference type="EMBL" id="CAFBOR010000048">
    <property type="protein sequence ID" value="CAB4983387.1"/>
    <property type="molecule type" value="Genomic_DNA"/>
</dbReference>
<evidence type="ECO:0000313" key="5">
    <source>
        <dbReference type="EMBL" id="CAB4983387.1"/>
    </source>
</evidence>
<dbReference type="InterPro" id="IPR029043">
    <property type="entry name" value="GcvT/YgfZ_C"/>
</dbReference>
<evidence type="ECO:0000256" key="1">
    <source>
        <dbReference type="ARBA" id="ARBA00004173"/>
    </source>
</evidence>
<keyword evidence="2" id="KW-0809">Transit peptide</keyword>
<protein>
    <submittedName>
        <fullName evidence="5">Unannotated protein</fullName>
    </submittedName>
</protein>
<dbReference type="AlphaFoldDB" id="A0A6J7MRP0"/>
<dbReference type="InterPro" id="IPR027266">
    <property type="entry name" value="TrmE/GcvT-like"/>
</dbReference>
<proteinExistence type="predicted"/>
<dbReference type="GO" id="GO:0005739">
    <property type="term" value="C:mitochondrion"/>
    <property type="evidence" value="ECO:0007669"/>
    <property type="project" value="UniProtKB-SubCell"/>
</dbReference>
<dbReference type="InterPro" id="IPR017703">
    <property type="entry name" value="YgfZ/GCV_T_CS"/>
</dbReference>
<sequence length="222" mass="24006">MNHKDVVRVTGADTWSFLQSLLSQDVLGMEQGERRSALMLTPQGKVEVLLGAVREGDDALLDTDAGWGEALKNVLSRYKIRTAVEVSLESLGEPPDDSSELERIREGTPRMGFDLDSAVIPQEAALEIESVSFTKGCFVGQELVCRIDSRGHVNRHLRLITNSSGVTLVKGESLLQDGKVVGEVTSSAPGFALGYVRREVEIGSTLEVSGTVVKVLERPVAT</sequence>
<dbReference type="PANTHER" id="PTHR22602">
    <property type="entry name" value="TRANSFERASE CAF17, MITOCHONDRIAL-RELATED"/>
    <property type="match status" value="1"/>
</dbReference>
<accession>A0A6J7MRP0</accession>
<keyword evidence="3" id="KW-0496">Mitochondrion</keyword>
<dbReference type="InterPro" id="IPR045179">
    <property type="entry name" value="YgfZ/GcvT"/>
</dbReference>
<organism evidence="5">
    <name type="scientific">freshwater metagenome</name>
    <dbReference type="NCBI Taxonomy" id="449393"/>
    <lineage>
        <taxon>unclassified sequences</taxon>
        <taxon>metagenomes</taxon>
        <taxon>ecological metagenomes</taxon>
    </lineage>
</organism>
<feature type="domain" description="CAF17 C-terminal" evidence="4">
    <location>
        <begin position="170"/>
        <end position="215"/>
    </location>
</feature>
<dbReference type="InterPro" id="IPR057460">
    <property type="entry name" value="CAF17_C"/>
</dbReference>
<reference evidence="5" key="1">
    <citation type="submission" date="2020-05" db="EMBL/GenBank/DDBJ databases">
        <authorList>
            <person name="Chiriac C."/>
            <person name="Salcher M."/>
            <person name="Ghai R."/>
            <person name="Kavagutti S V."/>
        </authorList>
    </citation>
    <scope>NUCLEOTIDE SEQUENCE</scope>
</reference>
<dbReference type="GO" id="GO:0016226">
    <property type="term" value="P:iron-sulfur cluster assembly"/>
    <property type="evidence" value="ECO:0007669"/>
    <property type="project" value="TreeGrafter"/>
</dbReference>
<evidence type="ECO:0000256" key="2">
    <source>
        <dbReference type="ARBA" id="ARBA00022946"/>
    </source>
</evidence>
<dbReference type="SUPFAM" id="SSF101790">
    <property type="entry name" value="Aminomethyltransferase beta-barrel domain"/>
    <property type="match status" value="1"/>
</dbReference>
<evidence type="ECO:0000259" key="4">
    <source>
        <dbReference type="Pfam" id="PF25455"/>
    </source>
</evidence>
<evidence type="ECO:0000256" key="3">
    <source>
        <dbReference type="ARBA" id="ARBA00023128"/>
    </source>
</evidence>
<dbReference type="Gene3D" id="3.30.1360.120">
    <property type="entry name" value="Probable tRNA modification gtpase trme, domain 1"/>
    <property type="match status" value="2"/>
</dbReference>
<dbReference type="Pfam" id="PF25455">
    <property type="entry name" value="Beta-barrel_CAF17_C"/>
    <property type="match status" value="1"/>
</dbReference>